<dbReference type="AlphaFoldDB" id="A0A3L6DMD9"/>
<dbReference type="Pfam" id="PF13242">
    <property type="entry name" value="Hydrolase_like"/>
    <property type="match status" value="1"/>
</dbReference>
<dbReference type="InterPro" id="IPR036412">
    <property type="entry name" value="HAD-like_sf"/>
</dbReference>
<evidence type="ECO:0000313" key="2">
    <source>
        <dbReference type="Proteomes" id="UP000251960"/>
    </source>
</evidence>
<name>A0A3L6DMD9_MAIZE</name>
<dbReference type="Gene3D" id="3.40.50.1000">
    <property type="entry name" value="HAD superfamily/HAD-like"/>
    <property type="match status" value="1"/>
</dbReference>
<evidence type="ECO:0000313" key="1">
    <source>
        <dbReference type="EMBL" id="PWZ09745.1"/>
    </source>
</evidence>
<accession>A0A3L6DMD9</accession>
<dbReference type="SUPFAM" id="SSF56784">
    <property type="entry name" value="HAD-like"/>
    <property type="match status" value="1"/>
</dbReference>
<comment type="caution">
    <text evidence="1">The sequence shown here is derived from an EMBL/GenBank/DDBJ whole genome shotgun (WGS) entry which is preliminary data.</text>
</comment>
<gene>
    <name evidence="1" type="primary">PGLP1B_0</name>
    <name evidence="1" type="ORF">Zm00014a_015591</name>
</gene>
<reference evidence="1 2" key="1">
    <citation type="journal article" date="2018" name="Nat. Genet.">
        <title>Extensive intraspecific gene order and gene structural variations between Mo17 and other maize genomes.</title>
        <authorList>
            <person name="Sun S."/>
            <person name="Zhou Y."/>
            <person name="Chen J."/>
            <person name="Shi J."/>
            <person name="Zhao H."/>
            <person name="Zhao H."/>
            <person name="Song W."/>
            <person name="Zhang M."/>
            <person name="Cui Y."/>
            <person name="Dong X."/>
            <person name="Liu H."/>
            <person name="Ma X."/>
            <person name="Jiao Y."/>
            <person name="Wang B."/>
            <person name="Wei X."/>
            <person name="Stein J.C."/>
            <person name="Glaubitz J.C."/>
            <person name="Lu F."/>
            <person name="Yu G."/>
            <person name="Liang C."/>
            <person name="Fengler K."/>
            <person name="Li B."/>
            <person name="Rafalski A."/>
            <person name="Schnable P.S."/>
            <person name="Ware D.H."/>
            <person name="Buckler E.S."/>
            <person name="Lai J."/>
        </authorList>
    </citation>
    <scope>NUCLEOTIDE SEQUENCE [LARGE SCALE GENOMIC DNA]</scope>
    <source>
        <strain evidence="2">cv. Missouri 17</strain>
        <tissue evidence="1">Seedling</tissue>
    </source>
</reference>
<sequence length="168" mass="19032">MRVHNRIMAFSVMEIRRAMLRLRWWLTTLDEVVKHVLLCQGDPLDHTRAAAAGTQAEVYVIREEGILKELELIEFQYLGGPILSACLTDGDKKIELKPGFYMEHDEDVWDTMQQFGITTSQICMMGDWLVIDILFGQNGGCKTLLVLQGSYQFLNSNSDKGTTDLTSA</sequence>
<dbReference type="InterPro" id="IPR023214">
    <property type="entry name" value="HAD_sf"/>
</dbReference>
<dbReference type="EMBL" id="NCVQ01000009">
    <property type="protein sequence ID" value="PWZ09745.1"/>
    <property type="molecule type" value="Genomic_DNA"/>
</dbReference>
<protein>
    <submittedName>
        <fullName evidence="1">Phosphoglycolate phosphatase 1B, chloroplastic</fullName>
    </submittedName>
</protein>
<organism evidence="1 2">
    <name type="scientific">Zea mays</name>
    <name type="common">Maize</name>
    <dbReference type="NCBI Taxonomy" id="4577"/>
    <lineage>
        <taxon>Eukaryota</taxon>
        <taxon>Viridiplantae</taxon>
        <taxon>Streptophyta</taxon>
        <taxon>Embryophyta</taxon>
        <taxon>Tracheophyta</taxon>
        <taxon>Spermatophyta</taxon>
        <taxon>Magnoliopsida</taxon>
        <taxon>Liliopsida</taxon>
        <taxon>Poales</taxon>
        <taxon>Poaceae</taxon>
        <taxon>PACMAD clade</taxon>
        <taxon>Panicoideae</taxon>
        <taxon>Andropogonodae</taxon>
        <taxon>Andropogoneae</taxon>
        <taxon>Tripsacinae</taxon>
        <taxon>Zea</taxon>
    </lineage>
</organism>
<dbReference type="Proteomes" id="UP000251960">
    <property type="component" value="Chromosome 8"/>
</dbReference>
<proteinExistence type="predicted"/>